<proteinExistence type="predicted"/>
<dbReference type="HOGENOM" id="CLU_045011_13_0_5"/>
<dbReference type="EMBL" id="CP002382">
    <property type="protein sequence ID" value="AEP10274.1"/>
    <property type="molecule type" value="Genomic_DNA"/>
</dbReference>
<dbReference type="STRING" id="856793.MICA_1965"/>
<dbReference type="PANTHER" id="PTHR18901:SF38">
    <property type="entry name" value="PSEUDOURIDINE-5'-PHOSPHATASE"/>
    <property type="match status" value="1"/>
</dbReference>
<dbReference type="KEGG" id="mai:MICA_1965"/>
<dbReference type="Pfam" id="PF00702">
    <property type="entry name" value="Hydrolase"/>
    <property type="match status" value="1"/>
</dbReference>
<dbReference type="RefSeq" id="WP_014103497.1">
    <property type="nucleotide sequence ID" value="NC_016026.1"/>
</dbReference>
<dbReference type="SFLD" id="SFLDG01129">
    <property type="entry name" value="C1.5:_HAD__Beta-PGM__Phosphata"/>
    <property type="match status" value="1"/>
</dbReference>
<accession>G2KNM9</accession>
<dbReference type="OrthoDB" id="9782449at2"/>
<dbReference type="InterPro" id="IPR036412">
    <property type="entry name" value="HAD-like_sf"/>
</dbReference>
<sequence>MGQFQAVLVDIDGTTADCEQRNRGVLEDVAAAHGGKIEKQDWLILAGTNDHFIHGWLAQQFKTFNIAADDFVMEVKKGYLQRAFEVVARDGMVDNFNHIIRNKMPIAAVTNSPTDIALSNITATGCLPYMQFVLTADDVKAAGRPIKPAPDPYLMGAERLGVAPEDCIVFEDSKTGVTAGVAAGCTVIQIVDDPAFAAPNAHYHAYNAQQLRAICKKLIP</sequence>
<dbReference type="PANTHER" id="PTHR18901">
    <property type="entry name" value="2-DEOXYGLUCOSE-6-PHOSPHATE PHOSPHATASE 2"/>
    <property type="match status" value="1"/>
</dbReference>
<dbReference type="NCBIfam" id="TIGR01509">
    <property type="entry name" value="HAD-SF-IA-v3"/>
    <property type="match status" value="1"/>
</dbReference>
<evidence type="ECO:0000313" key="1">
    <source>
        <dbReference type="EMBL" id="AEP10274.1"/>
    </source>
</evidence>
<dbReference type="InterPro" id="IPR006439">
    <property type="entry name" value="HAD-SF_hydro_IA"/>
</dbReference>
<evidence type="ECO:0000313" key="2">
    <source>
        <dbReference type="Proteomes" id="UP000009286"/>
    </source>
</evidence>
<dbReference type="Gene3D" id="3.40.50.1000">
    <property type="entry name" value="HAD superfamily/HAD-like"/>
    <property type="match status" value="1"/>
</dbReference>
<gene>
    <name evidence="1" type="ordered locus">MICA_1965</name>
</gene>
<dbReference type="Gene3D" id="1.10.150.240">
    <property type="entry name" value="Putative phosphatase, domain 2"/>
    <property type="match status" value="1"/>
</dbReference>
<dbReference type="SFLD" id="SFLDS00003">
    <property type="entry name" value="Haloacid_Dehalogenase"/>
    <property type="match status" value="1"/>
</dbReference>
<keyword evidence="2" id="KW-1185">Reference proteome</keyword>
<dbReference type="CDD" id="cd07505">
    <property type="entry name" value="HAD_BPGM-like"/>
    <property type="match status" value="1"/>
</dbReference>
<keyword evidence="1" id="KW-0378">Hydrolase</keyword>
<dbReference type="SUPFAM" id="SSF56784">
    <property type="entry name" value="HAD-like"/>
    <property type="match status" value="1"/>
</dbReference>
<dbReference type="InterPro" id="IPR023214">
    <property type="entry name" value="HAD_sf"/>
</dbReference>
<protein>
    <submittedName>
        <fullName evidence="1">HAD-superhydrolase, subIA, variant 3 family protein</fullName>
    </submittedName>
</protein>
<dbReference type="GO" id="GO:0016787">
    <property type="term" value="F:hydrolase activity"/>
    <property type="evidence" value="ECO:0007669"/>
    <property type="project" value="UniProtKB-KW"/>
</dbReference>
<dbReference type="eggNOG" id="COG0637">
    <property type="taxonomic scope" value="Bacteria"/>
</dbReference>
<organism evidence="1 2">
    <name type="scientific">Micavibrio aeruginosavorus (strain ARL-13)</name>
    <dbReference type="NCBI Taxonomy" id="856793"/>
    <lineage>
        <taxon>Bacteria</taxon>
        <taxon>Pseudomonadati</taxon>
        <taxon>Bdellovibrionota</taxon>
        <taxon>Bdellovibrionia</taxon>
        <taxon>Bdellovibrionales</taxon>
        <taxon>Pseudobdellovibrionaceae</taxon>
        <taxon>Micavibrio</taxon>
    </lineage>
</organism>
<name>G2KNM9_MICAA</name>
<dbReference type="Proteomes" id="UP000009286">
    <property type="component" value="Chromosome"/>
</dbReference>
<reference evidence="1 2" key="1">
    <citation type="journal article" date="2011" name="BMC Genomics">
        <title>Genomic insights into an obligate epibiotic bacterial predator: Micavibrio aeruginosavorus ARL-13.</title>
        <authorList>
            <person name="Wang Z."/>
            <person name="Kadouri D."/>
            <person name="Wu M."/>
        </authorList>
    </citation>
    <scope>NUCLEOTIDE SEQUENCE [LARGE SCALE GENOMIC DNA]</scope>
    <source>
        <strain evidence="1 2">ARL-13</strain>
    </source>
</reference>
<dbReference type="AlphaFoldDB" id="G2KNM9"/>
<dbReference type="InterPro" id="IPR023198">
    <property type="entry name" value="PGP-like_dom2"/>
</dbReference>